<evidence type="ECO:0000313" key="1">
    <source>
        <dbReference type="EMBL" id="DAC75565.1"/>
    </source>
</evidence>
<reference evidence="1" key="2">
    <citation type="journal article" date="2014" name="PLoS ONE">
        <title>Insights from the genome annotation of Elizabethkingia anophelis from the malaria vector Anopheles gambiae.</title>
        <authorList>
            <person name="Kukutla P."/>
            <person name="Lindberg B.G."/>
            <person name="Pei D."/>
            <person name="Rayl M."/>
            <person name="Yu W."/>
            <person name="Steritz M."/>
            <person name="Faye I."/>
            <person name="Xu J."/>
        </authorList>
    </citation>
    <scope>NUCLEOTIDE SEQUENCE</scope>
</reference>
<dbReference type="RefSeq" id="WP_049054985.1">
    <property type="nucleotide sequence ID" value="NZ_CBCRWW010000009.1"/>
</dbReference>
<protein>
    <submittedName>
        <fullName evidence="1">Phage protein</fullName>
    </submittedName>
</protein>
<reference evidence="1" key="5">
    <citation type="journal article" date="2017" name="Genome Announc.">
        <title>Complete Circularized Genome Sequences of Four Strains of Elizabethkingia anophelis, Including Two Novel Strains Isolated from Wild-Caught Anopheles sinensis.</title>
        <authorList>
            <person name="Pei D."/>
            <person name="Nicholson A.C."/>
            <person name="Jiang J."/>
            <person name="Chen H."/>
            <person name="Whitney A.M."/>
            <person name="Villarma A."/>
            <person name="Bell M."/>
            <person name="Humrighouse B."/>
            <person name="Rowe L.A."/>
            <person name="Sheth M."/>
            <person name="Batra D."/>
            <person name="Juieng P."/>
            <person name="Loparev V.N."/>
            <person name="McQuiston J.R."/>
            <person name="Lan Y."/>
            <person name="Ma Y."/>
            <person name="Xu J."/>
        </authorList>
    </citation>
    <scope>NUCLEOTIDE SEQUENCE</scope>
</reference>
<proteinExistence type="predicted"/>
<dbReference type="GeneID" id="56683793"/>
<name>A0A455ZFW7_9FLAO</name>
<gene>
    <name evidence="1" type="primary">ICEEaIII(2)_R26_21276_20665</name>
</gene>
<reference evidence="1" key="3">
    <citation type="journal article" date="2016" name="Genome Announc.">
        <title>Complete Genome Sequences of Four Strains from the 2015-2016 Elizabethkingia anophelis Outbreak.</title>
        <authorList>
            <person name="Nicholson A.C."/>
            <person name="Whitney A.M."/>
            <person name="Emery B.D."/>
            <person name="Bell M.E."/>
            <person name="Gartin J.T."/>
            <person name="Humrighouse B.W."/>
            <person name="Loparev V.N."/>
            <person name="Batra D."/>
            <person name="Sheth M."/>
            <person name="Rowe L.A."/>
            <person name="Juieng P."/>
            <person name="Knipe K."/>
            <person name="Gulvik C."/>
            <person name="McQuiston J.R."/>
        </authorList>
    </citation>
    <scope>NUCLEOTIDE SEQUENCE</scope>
</reference>
<reference evidence="1" key="7">
    <citation type="journal article" date="2017" name="Sci. Rep.">
        <title>Genomic features, phylogenetic relationships, and comparative genomics of Elizabethkingia anophelis strain EM361-97 isolated in Taiwan.</title>
        <authorList>
            <person name="Lin J.N."/>
            <person name="Lai C.H."/>
            <person name="Yang C.H."/>
            <person name="Huang Y.H."/>
            <person name="Lin H.H."/>
        </authorList>
    </citation>
    <scope>NUCLEOTIDE SEQUENCE</scope>
</reference>
<sequence>MKKIIKSDKYGVLGTATYSNSPNPELEQMVTNIAEKAFELVDRPISTKVFSHKDLVEIGYRWVIKKCGFAFKELTCINNEIADVIGFNSNGTFVLEAKTNRADFLKDKKKSFRKDSSMGMGDWRFFIVPKGLIKVTELPEMWGLIEVNEKGKAINTFNPFGRGNFYGMWRRNPKNKDAEMNLMYSALRRLHLRGRIDEIYQLK</sequence>
<organism evidence="1">
    <name type="scientific">Elizabethkingia anophelis</name>
    <dbReference type="NCBI Taxonomy" id="1117645"/>
    <lineage>
        <taxon>Bacteria</taxon>
        <taxon>Pseudomonadati</taxon>
        <taxon>Bacteroidota</taxon>
        <taxon>Flavobacteriia</taxon>
        <taxon>Flavobacteriales</taxon>
        <taxon>Weeksellaceae</taxon>
        <taxon>Elizabethkingia</taxon>
    </lineage>
</organism>
<dbReference type="AlphaFoldDB" id="A0A455ZFW7"/>
<reference evidence="1" key="4">
    <citation type="journal article" date="2016" name="Sci. Rep.">
        <title>Genomic epidemiology and global diversity of the emerging bacterial pathogen Elizabethkingia anophelis.</title>
        <authorList>
            <person name="Breurec S."/>
            <person name="Criscuolo A."/>
            <person name="Diancourt L."/>
            <person name="Rendueles O."/>
            <person name="Vandenbogaert M."/>
            <person name="Passet V."/>
            <person name="Caro V."/>
            <person name="Rocha E.P."/>
            <person name="Touchon M."/>
            <person name="Brisse S."/>
        </authorList>
    </citation>
    <scope>NUCLEOTIDE SEQUENCE</scope>
</reference>
<accession>A0A455ZFW7</accession>
<reference evidence="1" key="1">
    <citation type="journal article" date="2014" name="Genome Biol. Evol.">
        <title>Comparative genomic analysis of malaria mosquito vector-associated novel pathogen Elizabethkingia anophelis.</title>
        <authorList>
            <person name="Teo J."/>
            <person name="Tan S.Y."/>
            <person name="Liu Y."/>
            <person name="Tay M."/>
            <person name="Ding Y."/>
            <person name="Li Y."/>
            <person name="Kjelleberg S."/>
            <person name="Givskov M."/>
            <person name="Lin R.T."/>
            <person name="Yang L."/>
        </authorList>
    </citation>
    <scope>NUCLEOTIDE SEQUENCE</scope>
</reference>
<reference evidence="1" key="6">
    <citation type="journal article" date="2017" name="Nat. Commun.">
        <title>Evolutionary dynamics and genomic features of the Elizabethkingia anophelis 2015 to 2016 Wisconsin outbreak strain.</title>
        <authorList>
            <person name="Perrin A."/>
            <person name="Larsonneur E."/>
            <person name="Nicholson A.C."/>
            <person name="Edwards D.J."/>
            <person name="Gundlach K.M."/>
            <person name="Whitney A.M."/>
            <person name="Gulvik C.A."/>
            <person name="Bell M.E."/>
            <person name="Rendueles O."/>
            <person name="Cury J."/>
            <person name="Hugon P."/>
            <person name="Clermont D."/>
            <person name="Enouf V."/>
            <person name="Loparev V."/>
            <person name="Juieng P."/>
            <person name="Monson T."/>
            <person name="Warshauer D."/>
            <person name="Elbadawi L.I."/>
            <person name="Walters M.S."/>
            <person name="Crist M.B."/>
            <person name="Noble-Wang J."/>
            <person name="Borlaug G."/>
            <person name="Rocha E.P.C."/>
            <person name="Criscuolo A."/>
            <person name="Touchon M."/>
            <person name="Davis J.P."/>
            <person name="Holt K.E."/>
            <person name="McQuiston J.R."/>
            <person name="Brisse S."/>
        </authorList>
    </citation>
    <scope>NUCLEOTIDE SEQUENCE</scope>
</reference>
<dbReference type="EMBL" id="BK010607">
    <property type="protein sequence ID" value="DAC75565.1"/>
    <property type="molecule type" value="Genomic_DNA"/>
</dbReference>
<reference evidence="1" key="8">
    <citation type="journal article" date="2018" name="J. ISSAAS">
        <title>In Silico Identification of Three Types of Integrative and Conjugative Elements (ICEs) in Elizabethkingia anophelis Strains Isolated from Around the World.</title>
        <authorList>
            <person name="Xu J."/>
            <person name="Pei D."/>
            <person name="Nicholson A."/>
            <person name="Lan Y."/>
            <person name="Xia Q."/>
        </authorList>
    </citation>
    <scope>NUCLEOTIDE SEQUENCE</scope>
</reference>